<dbReference type="eggNOG" id="ENOG502RY4Z">
    <property type="taxonomic scope" value="Eukaryota"/>
</dbReference>
<dbReference type="CDD" id="cd22851">
    <property type="entry name" value="SMN_N"/>
    <property type="match status" value="1"/>
</dbReference>
<name>F6HT59_VITVI</name>
<dbReference type="PaxDb" id="29760-VIT_02s0012g01910.t01"/>
<evidence type="ECO:0000259" key="1">
    <source>
        <dbReference type="Pfam" id="PF20636"/>
    </source>
</evidence>
<dbReference type="AlphaFoldDB" id="F6HT59"/>
<dbReference type="InterPro" id="IPR040424">
    <property type="entry name" value="Smn1"/>
</dbReference>
<dbReference type="HOGENOM" id="CLU_047190_0_0_1"/>
<sequence length="276" mass="29737">MGKEGELWDDSALINAFDHAMSKYKIMHGKGHHDGSTGGVEVKNIMGENACNLADESDEAKTTMEADDKSNVASNSTAEIEKTNNISSIKENYCVVPSAPKPHVDSSDVLPVQDEPKVGGYSNSQGVEDYTQLLNQYYEVEEQRQKILQQLHQLGNWNNHFSAEGSSYVQWGTGSSSQECQLLTSQASHPTMVCSCCPYVSQCVVTPCTLPACSLGEACVGKTCIDATAATGPEKRVAVEDGDIVKTAMGTAEKAISSMRMKISATEAGNLNKERK</sequence>
<protein>
    <recommendedName>
        <fullName evidence="1">Survival Motor Neuron Gemin2-binding domain-containing protein</fullName>
    </recommendedName>
</protein>
<dbReference type="PANTHER" id="PTHR39267">
    <property type="entry name" value="SURVIVAL MOTOR NEURON-LIKE PROTEIN 1"/>
    <property type="match status" value="1"/>
</dbReference>
<keyword evidence="3" id="KW-1185">Reference proteome</keyword>
<dbReference type="STRING" id="29760.F6HT59"/>
<feature type="domain" description="Survival Motor Neuron Gemin2-binding" evidence="1">
    <location>
        <begin position="1"/>
        <end position="29"/>
    </location>
</feature>
<accession>F6HT59</accession>
<evidence type="ECO:0000313" key="3">
    <source>
        <dbReference type="Proteomes" id="UP000009183"/>
    </source>
</evidence>
<reference evidence="3" key="1">
    <citation type="journal article" date="2007" name="Nature">
        <title>The grapevine genome sequence suggests ancestral hexaploidization in major angiosperm phyla.</title>
        <authorList>
            <consortium name="The French-Italian Public Consortium for Grapevine Genome Characterization."/>
            <person name="Jaillon O."/>
            <person name="Aury J.-M."/>
            <person name="Noel B."/>
            <person name="Policriti A."/>
            <person name="Clepet C."/>
            <person name="Casagrande A."/>
            <person name="Choisne N."/>
            <person name="Aubourg S."/>
            <person name="Vitulo N."/>
            <person name="Jubin C."/>
            <person name="Vezzi A."/>
            <person name="Legeai F."/>
            <person name="Hugueney P."/>
            <person name="Dasilva C."/>
            <person name="Horner D."/>
            <person name="Mica E."/>
            <person name="Jublot D."/>
            <person name="Poulain J."/>
            <person name="Bruyere C."/>
            <person name="Billault A."/>
            <person name="Segurens B."/>
            <person name="Gouyvenoux M."/>
            <person name="Ugarte E."/>
            <person name="Cattonaro F."/>
            <person name="Anthouard V."/>
            <person name="Vico V."/>
            <person name="Del Fabbro C."/>
            <person name="Alaux M."/>
            <person name="Di Gaspero G."/>
            <person name="Dumas V."/>
            <person name="Felice N."/>
            <person name="Paillard S."/>
            <person name="Juman I."/>
            <person name="Moroldo M."/>
            <person name="Scalabrin S."/>
            <person name="Canaguier A."/>
            <person name="Le Clainche I."/>
            <person name="Malacrida G."/>
            <person name="Durand E."/>
            <person name="Pesole G."/>
            <person name="Laucou V."/>
            <person name="Chatelet P."/>
            <person name="Merdinoglu D."/>
            <person name="Delledonne M."/>
            <person name="Pezzotti M."/>
            <person name="Lecharny A."/>
            <person name="Scarpelli C."/>
            <person name="Artiguenave F."/>
            <person name="Pe M.E."/>
            <person name="Valle G."/>
            <person name="Morgante M."/>
            <person name="Caboche M."/>
            <person name="Adam-Blondon A.-F."/>
            <person name="Weissenbach J."/>
            <person name="Quetier F."/>
            <person name="Wincker P."/>
        </authorList>
    </citation>
    <scope>NUCLEOTIDE SEQUENCE [LARGE SCALE GENOMIC DNA]</scope>
    <source>
        <strain evidence="3">cv. Pinot noir / PN40024</strain>
    </source>
</reference>
<dbReference type="InterPro" id="IPR049481">
    <property type="entry name" value="SMN_G2-BD"/>
</dbReference>
<dbReference type="Pfam" id="PF20636">
    <property type="entry name" value="SMN_G2-BD"/>
    <property type="match status" value="1"/>
</dbReference>
<organism evidence="2 3">
    <name type="scientific">Vitis vinifera</name>
    <name type="common">Grape</name>
    <dbReference type="NCBI Taxonomy" id="29760"/>
    <lineage>
        <taxon>Eukaryota</taxon>
        <taxon>Viridiplantae</taxon>
        <taxon>Streptophyta</taxon>
        <taxon>Embryophyta</taxon>
        <taxon>Tracheophyta</taxon>
        <taxon>Spermatophyta</taxon>
        <taxon>Magnoliopsida</taxon>
        <taxon>eudicotyledons</taxon>
        <taxon>Gunneridae</taxon>
        <taxon>Pentapetalae</taxon>
        <taxon>rosids</taxon>
        <taxon>Vitales</taxon>
        <taxon>Vitaceae</taxon>
        <taxon>Viteae</taxon>
        <taxon>Vitis</taxon>
    </lineage>
</organism>
<dbReference type="Proteomes" id="UP000009183">
    <property type="component" value="Chromosome 2"/>
</dbReference>
<evidence type="ECO:0000313" key="2">
    <source>
        <dbReference type="EMBL" id="CCB57869.1"/>
    </source>
</evidence>
<dbReference type="InParanoid" id="F6HT59"/>
<gene>
    <name evidence="2" type="ordered locus">VIT_02s0012g01910</name>
</gene>
<dbReference type="EMBL" id="FN596247">
    <property type="protein sequence ID" value="CCB57869.1"/>
    <property type="molecule type" value="Genomic_DNA"/>
</dbReference>
<proteinExistence type="predicted"/>
<dbReference type="PANTHER" id="PTHR39267:SF1">
    <property type="entry name" value="SURVIVAL MOTOR NEURON PROTEIN"/>
    <property type="match status" value="1"/>
</dbReference>